<keyword evidence="4" id="KW-1185">Reference proteome</keyword>
<evidence type="ECO:0000313" key="4">
    <source>
        <dbReference type="Proteomes" id="UP000000305"/>
    </source>
</evidence>
<keyword evidence="2" id="KW-1133">Transmembrane helix</keyword>
<sequence length="201" mass="22005">MSQMFGVPPTMYPQQQQPGPGYYGQQMHSPLGTLAAYKGDLIYPVFTIGFFLVGVVVVVKVLLSLVALLGAKLFHGFIPRSIDDLLTGNRKRRSIDEVDDTPLDQAKLDGLTAVVMAALDSQQCQQRMICELGAFVQKYDSVHLIAGLAERLVPENYVEQVRAFQNTGQCDDYKCGQSSTVASTSPEVKPETNSSKDVESL</sequence>
<dbReference type="HOGENOM" id="CLU_1361661_0_0_1"/>
<keyword evidence="2" id="KW-0812">Transmembrane</keyword>
<proteinExistence type="predicted"/>
<dbReference type="KEGG" id="dpx:DAPPUDRAFT_102351"/>
<evidence type="ECO:0000256" key="2">
    <source>
        <dbReference type="SAM" id="Phobius"/>
    </source>
</evidence>
<gene>
    <name evidence="3" type="ORF">DAPPUDRAFT_102351</name>
</gene>
<evidence type="ECO:0000313" key="3">
    <source>
        <dbReference type="EMBL" id="EFX81543.1"/>
    </source>
</evidence>
<feature type="compositionally biased region" description="Basic and acidic residues" evidence="1">
    <location>
        <begin position="188"/>
        <end position="201"/>
    </location>
</feature>
<feature type="region of interest" description="Disordered" evidence="1">
    <location>
        <begin position="176"/>
        <end position="201"/>
    </location>
</feature>
<dbReference type="EMBL" id="GL732543">
    <property type="protein sequence ID" value="EFX81543.1"/>
    <property type="molecule type" value="Genomic_DNA"/>
</dbReference>
<feature type="compositionally biased region" description="Polar residues" evidence="1">
    <location>
        <begin position="176"/>
        <end position="187"/>
    </location>
</feature>
<reference evidence="3 4" key="1">
    <citation type="journal article" date="2011" name="Science">
        <title>The ecoresponsive genome of Daphnia pulex.</title>
        <authorList>
            <person name="Colbourne J.K."/>
            <person name="Pfrender M.E."/>
            <person name="Gilbert D."/>
            <person name="Thomas W.K."/>
            <person name="Tucker A."/>
            <person name="Oakley T.H."/>
            <person name="Tokishita S."/>
            <person name="Aerts A."/>
            <person name="Arnold G.J."/>
            <person name="Basu M.K."/>
            <person name="Bauer D.J."/>
            <person name="Caceres C.E."/>
            <person name="Carmel L."/>
            <person name="Casola C."/>
            <person name="Choi J.H."/>
            <person name="Detter J.C."/>
            <person name="Dong Q."/>
            <person name="Dusheyko S."/>
            <person name="Eads B.D."/>
            <person name="Frohlich T."/>
            <person name="Geiler-Samerotte K.A."/>
            <person name="Gerlach D."/>
            <person name="Hatcher P."/>
            <person name="Jogdeo S."/>
            <person name="Krijgsveld J."/>
            <person name="Kriventseva E.V."/>
            <person name="Kultz D."/>
            <person name="Laforsch C."/>
            <person name="Lindquist E."/>
            <person name="Lopez J."/>
            <person name="Manak J.R."/>
            <person name="Muller J."/>
            <person name="Pangilinan J."/>
            <person name="Patwardhan R.P."/>
            <person name="Pitluck S."/>
            <person name="Pritham E.J."/>
            <person name="Rechtsteiner A."/>
            <person name="Rho M."/>
            <person name="Rogozin I.B."/>
            <person name="Sakarya O."/>
            <person name="Salamov A."/>
            <person name="Schaack S."/>
            <person name="Shapiro H."/>
            <person name="Shiga Y."/>
            <person name="Skalitzky C."/>
            <person name="Smith Z."/>
            <person name="Souvorov A."/>
            <person name="Sung W."/>
            <person name="Tang Z."/>
            <person name="Tsuchiya D."/>
            <person name="Tu H."/>
            <person name="Vos H."/>
            <person name="Wang M."/>
            <person name="Wolf Y.I."/>
            <person name="Yamagata H."/>
            <person name="Yamada T."/>
            <person name="Ye Y."/>
            <person name="Shaw J.R."/>
            <person name="Andrews J."/>
            <person name="Crease T.J."/>
            <person name="Tang H."/>
            <person name="Lucas S.M."/>
            <person name="Robertson H.M."/>
            <person name="Bork P."/>
            <person name="Koonin E.V."/>
            <person name="Zdobnov E.M."/>
            <person name="Grigoriev I.V."/>
            <person name="Lynch M."/>
            <person name="Boore J.L."/>
        </authorList>
    </citation>
    <scope>NUCLEOTIDE SEQUENCE [LARGE SCALE GENOMIC DNA]</scope>
</reference>
<accession>E9GG72</accession>
<dbReference type="InParanoid" id="E9GG72"/>
<dbReference type="Proteomes" id="UP000000305">
    <property type="component" value="Unassembled WGS sequence"/>
</dbReference>
<name>E9GG72_DAPPU</name>
<feature type="transmembrane region" description="Helical" evidence="2">
    <location>
        <begin position="41"/>
        <end position="71"/>
    </location>
</feature>
<protein>
    <submittedName>
        <fullName evidence="3">Uncharacterized protein</fullName>
    </submittedName>
</protein>
<organism evidence="3 4">
    <name type="scientific">Daphnia pulex</name>
    <name type="common">Water flea</name>
    <dbReference type="NCBI Taxonomy" id="6669"/>
    <lineage>
        <taxon>Eukaryota</taxon>
        <taxon>Metazoa</taxon>
        <taxon>Ecdysozoa</taxon>
        <taxon>Arthropoda</taxon>
        <taxon>Crustacea</taxon>
        <taxon>Branchiopoda</taxon>
        <taxon>Diplostraca</taxon>
        <taxon>Cladocera</taxon>
        <taxon>Anomopoda</taxon>
        <taxon>Daphniidae</taxon>
        <taxon>Daphnia</taxon>
    </lineage>
</organism>
<keyword evidence="2" id="KW-0472">Membrane</keyword>
<evidence type="ECO:0000256" key="1">
    <source>
        <dbReference type="SAM" id="MobiDB-lite"/>
    </source>
</evidence>
<dbReference type="OMA" id="MICELGA"/>
<dbReference type="AlphaFoldDB" id="E9GG72"/>
<dbReference type="OrthoDB" id="6359133at2759"/>